<organism evidence="13 14">
    <name type="scientific">Pseudonocardia xishanensis</name>
    <dbReference type="NCBI Taxonomy" id="630995"/>
    <lineage>
        <taxon>Bacteria</taxon>
        <taxon>Bacillati</taxon>
        <taxon>Actinomycetota</taxon>
        <taxon>Actinomycetes</taxon>
        <taxon>Pseudonocardiales</taxon>
        <taxon>Pseudonocardiaceae</taxon>
        <taxon>Pseudonocardia</taxon>
    </lineage>
</organism>
<feature type="region of interest" description="Disordered" evidence="11">
    <location>
        <begin position="322"/>
        <end position="342"/>
    </location>
</feature>
<dbReference type="Proteomes" id="UP001501598">
    <property type="component" value="Unassembled WGS sequence"/>
</dbReference>
<dbReference type="PANTHER" id="PTHR21240">
    <property type="entry name" value="2-AMINO-3-CARBOXYLMUCONATE-6-SEMIALDEHYDE DECARBOXYLASE"/>
    <property type="match status" value="1"/>
</dbReference>
<dbReference type="SUPFAM" id="SSF51556">
    <property type="entry name" value="Metallo-dependent hydrolases"/>
    <property type="match status" value="1"/>
</dbReference>
<dbReference type="InterPro" id="IPR006680">
    <property type="entry name" value="Amidohydro-rel"/>
</dbReference>
<evidence type="ECO:0000256" key="4">
    <source>
        <dbReference type="ARBA" id="ARBA00012365"/>
    </source>
</evidence>
<dbReference type="Gene3D" id="3.20.20.140">
    <property type="entry name" value="Metal-dependent hydrolases"/>
    <property type="match status" value="1"/>
</dbReference>
<keyword evidence="8" id="KW-0862">Zinc</keyword>
<evidence type="ECO:0000256" key="7">
    <source>
        <dbReference type="ARBA" id="ARBA00022793"/>
    </source>
</evidence>
<dbReference type="EMBL" id="BAABGT010000109">
    <property type="protein sequence ID" value="GAA4558299.1"/>
    <property type="molecule type" value="Genomic_DNA"/>
</dbReference>
<evidence type="ECO:0000313" key="14">
    <source>
        <dbReference type="Proteomes" id="UP001501598"/>
    </source>
</evidence>
<keyword evidence="14" id="KW-1185">Reference proteome</keyword>
<evidence type="ECO:0000259" key="12">
    <source>
        <dbReference type="Pfam" id="PF04909"/>
    </source>
</evidence>
<dbReference type="InterPro" id="IPR032466">
    <property type="entry name" value="Metal_Hydrolase"/>
</dbReference>
<evidence type="ECO:0000256" key="5">
    <source>
        <dbReference type="ARBA" id="ARBA00021214"/>
    </source>
</evidence>
<evidence type="ECO:0000313" key="13">
    <source>
        <dbReference type="EMBL" id="GAA4558299.1"/>
    </source>
</evidence>
<comment type="pathway">
    <text evidence="1">Secondary metabolite metabolism; quinolate metabolism.</text>
</comment>
<dbReference type="Pfam" id="PF04909">
    <property type="entry name" value="Amidohydro_2"/>
    <property type="match status" value="1"/>
</dbReference>
<proteinExistence type="inferred from homology"/>
<evidence type="ECO:0000256" key="1">
    <source>
        <dbReference type="ARBA" id="ARBA00005079"/>
    </source>
</evidence>
<evidence type="ECO:0000256" key="10">
    <source>
        <dbReference type="ARBA" id="ARBA00031120"/>
    </source>
</evidence>
<name>A0ABP8S2X3_9PSEU</name>
<comment type="similarity">
    <text evidence="2">Belongs to the metallo-dependent hydrolases superfamily. ACMSD family.</text>
</comment>
<dbReference type="PANTHER" id="PTHR21240:SF27">
    <property type="entry name" value="2-AMINO-3-CARBOXYMUCONATE-6-SEMIALDEHYDE DECARBOXYLASE"/>
    <property type="match status" value="1"/>
</dbReference>
<dbReference type="EC" id="4.1.1.45" evidence="4"/>
<evidence type="ECO:0000256" key="6">
    <source>
        <dbReference type="ARBA" id="ARBA00022723"/>
    </source>
</evidence>
<keyword evidence="7" id="KW-0210">Decarboxylase</keyword>
<keyword evidence="9" id="KW-0456">Lyase</keyword>
<evidence type="ECO:0000256" key="11">
    <source>
        <dbReference type="SAM" id="MobiDB-lite"/>
    </source>
</evidence>
<evidence type="ECO:0000256" key="9">
    <source>
        <dbReference type="ARBA" id="ARBA00023239"/>
    </source>
</evidence>
<evidence type="ECO:0000256" key="2">
    <source>
        <dbReference type="ARBA" id="ARBA00005871"/>
    </source>
</evidence>
<feature type="domain" description="Amidohydrolase-related" evidence="12">
    <location>
        <begin position="10"/>
        <end position="313"/>
    </location>
</feature>
<dbReference type="InterPro" id="IPR032465">
    <property type="entry name" value="ACMSD"/>
</dbReference>
<evidence type="ECO:0000256" key="8">
    <source>
        <dbReference type="ARBA" id="ARBA00022833"/>
    </source>
</evidence>
<comment type="subunit">
    <text evidence="3">Monomer.</text>
</comment>
<comment type="caution">
    <text evidence="13">The sequence shown here is derived from an EMBL/GenBank/DDBJ whole genome shotgun (WGS) entry which is preliminary data.</text>
</comment>
<protein>
    <recommendedName>
        <fullName evidence="5">2-amino-3-carboxymuconate-6-semialdehyde decarboxylase</fullName>
        <ecNumber evidence="4">4.1.1.45</ecNumber>
    </recommendedName>
    <alternativeName>
        <fullName evidence="10">Picolinate carboxylase</fullName>
    </alternativeName>
</protein>
<evidence type="ECO:0000256" key="3">
    <source>
        <dbReference type="ARBA" id="ARBA00011245"/>
    </source>
</evidence>
<sequence>MTGRPYTLVDVHAHHCGPGLPALDGAPRLVVDDGEGRIVDGEGRLRAVPTALWDVPTRLTEMDRVGLSHQVISPVPEVMERAWTIDPGYARAVNDQIAQACRESGGRLIGLGCLPRVDPRAELQRCLTLGLRGVETGTRMAGRDLDGEETAEIWAACADAGAGVLVHPVQRGRGVLGRAGGPLEIGLGMPTDTAAAAFALVAGGVLDRHPELRVALTHGGGTFSWVAPRLRAASGGDERWDRAVRRLFVDTLVQDPALLPVLAARFGPDRLLLGTDSPFMPDHVTRAVHSVDVLPDRSRRAAQVDNALAFLGLHPVGIPTGNGGLGSPGGPAAAPVLHGDRP</sequence>
<gene>
    <name evidence="13" type="ORF">GCM10023175_64230</name>
</gene>
<reference evidence="14" key="1">
    <citation type="journal article" date="2019" name="Int. J. Syst. Evol. Microbiol.">
        <title>The Global Catalogue of Microorganisms (GCM) 10K type strain sequencing project: providing services to taxonomists for standard genome sequencing and annotation.</title>
        <authorList>
            <consortium name="The Broad Institute Genomics Platform"/>
            <consortium name="The Broad Institute Genome Sequencing Center for Infectious Disease"/>
            <person name="Wu L."/>
            <person name="Ma J."/>
        </authorList>
    </citation>
    <scope>NUCLEOTIDE SEQUENCE [LARGE SCALE GENOMIC DNA]</scope>
    <source>
        <strain evidence="14">JCM 17906</strain>
    </source>
</reference>
<dbReference type="RefSeq" id="WP_345426737.1">
    <property type="nucleotide sequence ID" value="NZ_BAABGT010000109.1"/>
</dbReference>
<accession>A0ABP8S2X3</accession>
<keyword evidence="6" id="KW-0479">Metal-binding</keyword>